<accession>A0A158KEZ4</accession>
<keyword evidence="2" id="KW-0732">Signal</keyword>
<keyword evidence="4" id="KW-1185">Reference proteome</keyword>
<reference evidence="3" key="1">
    <citation type="submission" date="2016-01" db="EMBL/GenBank/DDBJ databases">
        <authorList>
            <person name="Peeters C."/>
        </authorList>
    </citation>
    <scope>NUCLEOTIDE SEQUENCE [LARGE SCALE GENOMIC DNA]</scope>
    <source>
        <strain evidence="3">LMG 22940</strain>
    </source>
</reference>
<feature type="chain" id="PRO_5011109036" evidence="2">
    <location>
        <begin position="22"/>
        <end position="57"/>
    </location>
</feature>
<sequence length="57" mass="6155">MPRFVLLAVFTLMALTLAACADSSTQKHTPPQDPPDYKGVPTDTRPPSMLIAPTQSE</sequence>
<evidence type="ECO:0000256" key="1">
    <source>
        <dbReference type="SAM" id="MobiDB-lite"/>
    </source>
</evidence>
<evidence type="ECO:0000313" key="3">
    <source>
        <dbReference type="EMBL" id="SAL79706.1"/>
    </source>
</evidence>
<proteinExistence type="predicted"/>
<dbReference type="EMBL" id="FCON02000086">
    <property type="protein sequence ID" value="SAL79706.1"/>
    <property type="molecule type" value="Genomic_DNA"/>
</dbReference>
<keyword evidence="3" id="KW-0449">Lipoprotein</keyword>
<name>A0A158KEZ4_9BURK</name>
<feature type="region of interest" description="Disordered" evidence="1">
    <location>
        <begin position="21"/>
        <end position="57"/>
    </location>
</feature>
<dbReference type="AlphaFoldDB" id="A0A158KEZ4"/>
<dbReference type="PROSITE" id="PS51257">
    <property type="entry name" value="PROKAR_LIPOPROTEIN"/>
    <property type="match status" value="1"/>
</dbReference>
<dbReference type="Proteomes" id="UP000054770">
    <property type="component" value="Unassembled WGS sequence"/>
</dbReference>
<evidence type="ECO:0000256" key="2">
    <source>
        <dbReference type="SAM" id="SignalP"/>
    </source>
</evidence>
<dbReference type="RefSeq" id="WP_200828816.1">
    <property type="nucleotide sequence ID" value="NZ_FCON02000086.1"/>
</dbReference>
<organism evidence="3 4">
    <name type="scientific">Caballeronia choica</name>
    <dbReference type="NCBI Taxonomy" id="326476"/>
    <lineage>
        <taxon>Bacteria</taxon>
        <taxon>Pseudomonadati</taxon>
        <taxon>Pseudomonadota</taxon>
        <taxon>Betaproteobacteria</taxon>
        <taxon>Burkholderiales</taxon>
        <taxon>Burkholderiaceae</taxon>
        <taxon>Caballeronia</taxon>
    </lineage>
</organism>
<feature type="signal peptide" evidence="2">
    <location>
        <begin position="1"/>
        <end position="21"/>
    </location>
</feature>
<protein>
    <submittedName>
        <fullName evidence="3">Lipoprotein</fullName>
    </submittedName>
</protein>
<comment type="caution">
    <text evidence="3">The sequence shown here is derived from an EMBL/GenBank/DDBJ whole genome shotgun (WGS) entry which is preliminary data.</text>
</comment>
<gene>
    <name evidence="3" type="ORF">AWB68_05695</name>
</gene>
<evidence type="ECO:0000313" key="4">
    <source>
        <dbReference type="Proteomes" id="UP000054770"/>
    </source>
</evidence>